<accession>A0A9R1X9T2</accession>
<dbReference type="AlphaFoldDB" id="A0A9R1X9T2"/>
<keyword evidence="2" id="KW-1185">Reference proteome</keyword>
<gene>
    <name evidence="1" type="ORF">LSAT_V11C500239480</name>
</gene>
<name>A0A9R1X9T2_LACSA</name>
<sequence length="259" mass="30143">MMIKRRLYAFQEDLYDFVYKTIPMEHLVLKAHNPCVHCGAKRIQFEFPTFCCMSGKTKLAYSPIPTELLQLFTKQDRLEEVFRYNIRAYNSKFSFTSLGVKVDKELAKLTFGVYTFCVHRTFYHNIDQLIPREGEPKYLQLYFYDGQNELSERAKHPNVDRKITEKLARILSSNPYVAGIWVEGNDNITAYKRSIIVYGRSGHTRTIQPLYGSYDLLSYHLFFPNGESGWHPKIPRQGVSIDDIITESENADDDLEGIP</sequence>
<evidence type="ECO:0008006" key="3">
    <source>
        <dbReference type="Google" id="ProtNLM"/>
    </source>
</evidence>
<evidence type="ECO:0000313" key="2">
    <source>
        <dbReference type="Proteomes" id="UP000235145"/>
    </source>
</evidence>
<dbReference type="PANTHER" id="PTHR45786:SF78">
    <property type="entry name" value="ATP-DEPENDENT DNA HELICASE"/>
    <property type="match status" value="1"/>
</dbReference>
<proteinExistence type="predicted"/>
<comment type="caution">
    <text evidence="1">The sequence shown here is derived from an EMBL/GenBank/DDBJ whole genome shotgun (WGS) entry which is preliminary data.</text>
</comment>
<dbReference type="Proteomes" id="UP000235145">
    <property type="component" value="Unassembled WGS sequence"/>
</dbReference>
<organism evidence="1 2">
    <name type="scientific">Lactuca sativa</name>
    <name type="common">Garden lettuce</name>
    <dbReference type="NCBI Taxonomy" id="4236"/>
    <lineage>
        <taxon>Eukaryota</taxon>
        <taxon>Viridiplantae</taxon>
        <taxon>Streptophyta</taxon>
        <taxon>Embryophyta</taxon>
        <taxon>Tracheophyta</taxon>
        <taxon>Spermatophyta</taxon>
        <taxon>Magnoliopsida</taxon>
        <taxon>eudicotyledons</taxon>
        <taxon>Gunneridae</taxon>
        <taxon>Pentapetalae</taxon>
        <taxon>asterids</taxon>
        <taxon>campanulids</taxon>
        <taxon>Asterales</taxon>
        <taxon>Asteraceae</taxon>
        <taxon>Cichorioideae</taxon>
        <taxon>Cichorieae</taxon>
        <taxon>Lactucinae</taxon>
        <taxon>Lactuca</taxon>
    </lineage>
</organism>
<dbReference type="EMBL" id="NBSK02000005">
    <property type="protein sequence ID" value="KAJ0204324.1"/>
    <property type="molecule type" value="Genomic_DNA"/>
</dbReference>
<reference evidence="1 2" key="1">
    <citation type="journal article" date="2017" name="Nat. Commun.">
        <title>Genome assembly with in vitro proximity ligation data and whole-genome triplication in lettuce.</title>
        <authorList>
            <person name="Reyes-Chin-Wo S."/>
            <person name="Wang Z."/>
            <person name="Yang X."/>
            <person name="Kozik A."/>
            <person name="Arikit S."/>
            <person name="Song C."/>
            <person name="Xia L."/>
            <person name="Froenicke L."/>
            <person name="Lavelle D.O."/>
            <person name="Truco M.J."/>
            <person name="Xia R."/>
            <person name="Zhu S."/>
            <person name="Xu C."/>
            <person name="Xu H."/>
            <person name="Xu X."/>
            <person name="Cox K."/>
            <person name="Korf I."/>
            <person name="Meyers B.C."/>
            <person name="Michelmore R.W."/>
        </authorList>
    </citation>
    <scope>NUCLEOTIDE SEQUENCE [LARGE SCALE GENOMIC DNA]</scope>
    <source>
        <strain evidence="2">cv. Salinas</strain>
        <tissue evidence="1">Seedlings</tissue>
    </source>
</reference>
<dbReference type="PANTHER" id="PTHR45786">
    <property type="entry name" value="DNA BINDING PROTEIN-LIKE"/>
    <property type="match status" value="1"/>
</dbReference>
<evidence type="ECO:0000313" key="1">
    <source>
        <dbReference type="EMBL" id="KAJ0204324.1"/>
    </source>
</evidence>
<protein>
    <recommendedName>
        <fullName evidence="3">Helitron helicase-like domain-containing protein</fullName>
    </recommendedName>
</protein>